<dbReference type="EMBL" id="MT536174">
    <property type="protein sequence ID" value="QKW95616.1"/>
    <property type="molecule type" value="Genomic_DNA"/>
</dbReference>
<feature type="region of interest" description="Disordered" evidence="1">
    <location>
        <begin position="1"/>
        <end position="29"/>
    </location>
</feature>
<keyword evidence="3" id="KW-1185">Reference proteome</keyword>
<organism evidence="2 3">
    <name type="scientific">Stenotrophomonas phage vB_SmaS-AXL_3</name>
    <dbReference type="NCBI Taxonomy" id="2740427"/>
    <lineage>
        <taxon>Viruses</taxon>
        <taxon>Duplodnaviria</taxon>
        <taxon>Heunggongvirae</taxon>
        <taxon>Uroviricota</taxon>
        <taxon>Caudoviricetes</taxon>
        <taxon>Axeltriavirus</taxon>
        <taxon>Axeltriavirus AXL3</taxon>
    </lineage>
</organism>
<protein>
    <submittedName>
        <fullName evidence="2">Uncharacterized protein</fullName>
    </submittedName>
</protein>
<proteinExistence type="predicted"/>
<evidence type="ECO:0000313" key="2">
    <source>
        <dbReference type="EMBL" id="QKW95616.1"/>
    </source>
</evidence>
<accession>A0A7D4XPJ6</accession>
<name>A0A7D4XPJ6_9CAUD</name>
<reference evidence="2" key="1">
    <citation type="submission" date="2020-05" db="EMBL/GenBank/DDBJ databases">
        <title>Isolation and characterization of the novel bacteriophage AXL3 against Stenotrophomonas maltophilia.</title>
        <authorList>
            <person name="McCutcheon J.G."/>
            <person name="Lin A."/>
            <person name="Dennis J."/>
        </authorList>
    </citation>
    <scope>NUCLEOTIDE SEQUENCE [LARGE SCALE GENOMIC DNA]</scope>
</reference>
<sequence>MAKTFTKEDVATAKTEGQTAGEAKGAKAATKNAVEQLKAEIDRVKASDLSKPEQKAAIAALKNAQAAIKSPIG</sequence>
<evidence type="ECO:0000313" key="3">
    <source>
        <dbReference type="Proteomes" id="UP000509379"/>
    </source>
</evidence>
<feature type="compositionally biased region" description="Basic and acidic residues" evidence="1">
    <location>
        <begin position="1"/>
        <end position="11"/>
    </location>
</feature>
<evidence type="ECO:0000256" key="1">
    <source>
        <dbReference type="SAM" id="MobiDB-lite"/>
    </source>
</evidence>
<dbReference type="Proteomes" id="UP000509379">
    <property type="component" value="Segment"/>
</dbReference>
<feature type="compositionally biased region" description="Low complexity" evidence="1">
    <location>
        <begin position="15"/>
        <end position="29"/>
    </location>
</feature>
<gene>
    <name evidence="2" type="ORF">AXL3_63</name>
</gene>